<organism evidence="2 3">
    <name type="scientific">Castellaniella daejeonensis</name>
    <dbReference type="NCBI Taxonomy" id="659013"/>
    <lineage>
        <taxon>Bacteria</taxon>
        <taxon>Pseudomonadati</taxon>
        <taxon>Pseudomonadota</taxon>
        <taxon>Betaproteobacteria</taxon>
        <taxon>Burkholderiales</taxon>
        <taxon>Alcaligenaceae</taxon>
        <taxon>Castellaniella</taxon>
    </lineage>
</organism>
<evidence type="ECO:0000313" key="2">
    <source>
        <dbReference type="EMBL" id="GAA0227912.1"/>
    </source>
</evidence>
<name>A0ABP3DB39_9BURK</name>
<gene>
    <name evidence="2" type="ORF">GCM10009125_16140</name>
</gene>
<evidence type="ECO:0000256" key="1">
    <source>
        <dbReference type="SAM" id="MobiDB-lite"/>
    </source>
</evidence>
<feature type="compositionally biased region" description="Basic and acidic residues" evidence="1">
    <location>
        <begin position="29"/>
        <end position="47"/>
    </location>
</feature>
<proteinExistence type="predicted"/>
<comment type="caution">
    <text evidence="2">The sequence shown here is derived from an EMBL/GenBank/DDBJ whole genome shotgun (WGS) entry which is preliminary data.</text>
</comment>
<accession>A0ABP3DB39</accession>
<keyword evidence="3" id="KW-1185">Reference proteome</keyword>
<evidence type="ECO:0000313" key="3">
    <source>
        <dbReference type="Proteomes" id="UP001501176"/>
    </source>
</evidence>
<dbReference type="EMBL" id="BAAAFN010000011">
    <property type="protein sequence ID" value="GAA0227912.1"/>
    <property type="molecule type" value="Genomic_DNA"/>
</dbReference>
<reference evidence="3" key="1">
    <citation type="journal article" date="2019" name="Int. J. Syst. Evol. Microbiol.">
        <title>The Global Catalogue of Microorganisms (GCM) 10K type strain sequencing project: providing services to taxonomists for standard genome sequencing and annotation.</title>
        <authorList>
            <consortium name="The Broad Institute Genomics Platform"/>
            <consortium name="The Broad Institute Genome Sequencing Center for Infectious Disease"/>
            <person name="Wu L."/>
            <person name="Ma J."/>
        </authorList>
    </citation>
    <scope>NUCLEOTIDE SEQUENCE [LARGE SCALE GENOMIC DNA]</scope>
    <source>
        <strain evidence="3">JCM 16240</strain>
    </source>
</reference>
<protein>
    <submittedName>
        <fullName evidence="2">Uncharacterized protein</fullName>
    </submittedName>
</protein>
<feature type="region of interest" description="Disordered" evidence="1">
    <location>
        <begin position="1"/>
        <end position="62"/>
    </location>
</feature>
<dbReference type="Proteomes" id="UP001501176">
    <property type="component" value="Unassembled WGS sequence"/>
</dbReference>
<sequence length="72" mass="7156">MPTAGNARSGASGQKNGPDEAGPGGATARAHEKELAGGTDDGSRWWERPGGQGGNEAPGRPSACIAILKWGA</sequence>